<reference evidence="4 5" key="1">
    <citation type="journal article" date="2011" name="PLoS Genet.">
        <title>Genome sequencing and comparative transcriptomics of the model entomopathogenic fungi Metarhizium anisopliae and M. acridum.</title>
        <authorList>
            <person name="Gao Q."/>
            <person name="Jin K."/>
            <person name="Ying S.H."/>
            <person name="Zhang Y."/>
            <person name="Xiao G."/>
            <person name="Shang Y."/>
            <person name="Duan Z."/>
            <person name="Hu X."/>
            <person name="Xie X.Q."/>
            <person name="Zhou G."/>
            <person name="Peng G."/>
            <person name="Luo Z."/>
            <person name="Huang W."/>
            <person name="Wang B."/>
            <person name="Fang W."/>
            <person name="Wang S."/>
            <person name="Zhong Y."/>
            <person name="Ma L.J."/>
            <person name="St Leger R.J."/>
            <person name="Zhao G.P."/>
            <person name="Pei Y."/>
            <person name="Feng M.G."/>
            <person name="Xia Y."/>
            <person name="Wang C."/>
        </authorList>
    </citation>
    <scope>NUCLEOTIDE SEQUENCE [LARGE SCALE GENOMIC DNA]</scope>
    <source>
        <strain evidence="4 5">CQMa 102</strain>
    </source>
</reference>
<dbReference type="OrthoDB" id="3518533at2759"/>
<evidence type="ECO:0000256" key="1">
    <source>
        <dbReference type="SAM" id="MobiDB-lite"/>
    </source>
</evidence>
<dbReference type="AlphaFoldDB" id="E9DX37"/>
<dbReference type="Proteomes" id="UP000002499">
    <property type="component" value="Unassembled WGS sequence"/>
</dbReference>
<accession>E9DX37</accession>
<feature type="signal peptide" evidence="2">
    <location>
        <begin position="1"/>
        <end position="15"/>
    </location>
</feature>
<dbReference type="EMBL" id="GL698479">
    <property type="protein sequence ID" value="EFY91900.1"/>
    <property type="molecule type" value="Genomic_DNA"/>
</dbReference>
<dbReference type="eggNOG" id="ENOG502RJN7">
    <property type="taxonomic scope" value="Eukaryota"/>
</dbReference>
<evidence type="ECO:0000256" key="2">
    <source>
        <dbReference type="SAM" id="SignalP"/>
    </source>
</evidence>
<protein>
    <recommendedName>
        <fullName evidence="3">DUF7907 domain-containing protein</fullName>
    </recommendedName>
</protein>
<feature type="chain" id="PRO_5012903819" description="DUF7907 domain-containing protein" evidence="2">
    <location>
        <begin position="16"/>
        <end position="393"/>
    </location>
</feature>
<name>E9DX37_METAQ</name>
<feature type="domain" description="DUF7907" evidence="3">
    <location>
        <begin position="192"/>
        <end position="356"/>
    </location>
</feature>
<organism evidence="5">
    <name type="scientific">Metarhizium acridum (strain CQMa 102)</name>
    <dbReference type="NCBI Taxonomy" id="655827"/>
    <lineage>
        <taxon>Eukaryota</taxon>
        <taxon>Fungi</taxon>
        <taxon>Dikarya</taxon>
        <taxon>Ascomycota</taxon>
        <taxon>Pezizomycotina</taxon>
        <taxon>Sordariomycetes</taxon>
        <taxon>Hypocreomycetidae</taxon>
        <taxon>Hypocreales</taxon>
        <taxon>Clavicipitaceae</taxon>
        <taxon>Metarhizium</taxon>
    </lineage>
</organism>
<dbReference type="InParanoid" id="E9DX37"/>
<feature type="compositionally biased region" description="Low complexity" evidence="1">
    <location>
        <begin position="165"/>
        <end position="189"/>
    </location>
</feature>
<evidence type="ECO:0000259" key="3">
    <source>
        <dbReference type="Pfam" id="PF25484"/>
    </source>
</evidence>
<proteinExistence type="predicted"/>
<dbReference type="HOGENOM" id="CLU_702236_0_0_1"/>
<dbReference type="InterPro" id="IPR057229">
    <property type="entry name" value="DUF7907"/>
</dbReference>
<evidence type="ECO:0000313" key="5">
    <source>
        <dbReference type="Proteomes" id="UP000002499"/>
    </source>
</evidence>
<feature type="domain" description="DUF7907" evidence="3">
    <location>
        <begin position="34"/>
        <end position="148"/>
    </location>
</feature>
<evidence type="ECO:0000313" key="4">
    <source>
        <dbReference type="EMBL" id="EFY91900.1"/>
    </source>
</evidence>
<sequence length="393" mass="41821">MYLSAILGLAGLTAASPMLAPRDTPTATPPTSKSRGFQLVVNVTSLSRDFSPSIHQKYVNSIHVGAGQSLLGIGDRTEHPRTFYINGTALEFHFANSTVVSDAGTPSAPWGVSLGKDRGSDAASTAHLDAGPGARGIGLTRWSVPYTFMYPETSAWGSGGPRPSPTTACPPAASPMLAPRDTPTATPPTSKSRGFQLVVNVTSLSRDFSPSIHQKYVNSIHVGAGQSLLGIGDRTEHPRTFYINGTALEFHFANSTVVSDAGTPSAPWGVSLGKDRGSDAASTAHLDAGPGARGIGLTRWSVPYTFMYPETYAVCNESVPYYGGRPWLVVKQFGLGLRGPEAIPDNCVPVRLFAQCADLDDLPDGSLSSHEFAYETECYDDVAAIEWPKYRPW</sequence>
<keyword evidence="2" id="KW-0732">Signal</keyword>
<keyword evidence="5" id="KW-1185">Reference proteome</keyword>
<feature type="region of interest" description="Disordered" evidence="1">
    <location>
        <begin position="156"/>
        <end position="192"/>
    </location>
</feature>
<gene>
    <name evidence="4" type="ORF">MAC_02185</name>
</gene>
<dbReference type="Pfam" id="PF25484">
    <property type="entry name" value="DUF7907"/>
    <property type="match status" value="2"/>
</dbReference>